<proteinExistence type="predicted"/>
<accession>A0ABT9XWB9</accession>
<evidence type="ECO:0000256" key="1">
    <source>
        <dbReference type="SAM" id="Phobius"/>
    </source>
</evidence>
<gene>
    <name evidence="2" type="ORF">J2S10_002803</name>
</gene>
<dbReference type="Proteomes" id="UP001224122">
    <property type="component" value="Unassembled WGS sequence"/>
</dbReference>
<comment type="caution">
    <text evidence="2">The sequence shown here is derived from an EMBL/GenBank/DDBJ whole genome shotgun (WGS) entry which is preliminary data.</text>
</comment>
<feature type="transmembrane region" description="Helical" evidence="1">
    <location>
        <begin position="68"/>
        <end position="90"/>
    </location>
</feature>
<evidence type="ECO:0000313" key="2">
    <source>
        <dbReference type="EMBL" id="MDQ0199621.1"/>
    </source>
</evidence>
<feature type="transmembrane region" description="Helical" evidence="1">
    <location>
        <begin position="110"/>
        <end position="129"/>
    </location>
</feature>
<organism evidence="2 3">
    <name type="scientific">Neobacillus ginsengisoli</name>
    <dbReference type="NCBI Taxonomy" id="904295"/>
    <lineage>
        <taxon>Bacteria</taxon>
        <taxon>Bacillati</taxon>
        <taxon>Bacillota</taxon>
        <taxon>Bacilli</taxon>
        <taxon>Bacillales</taxon>
        <taxon>Bacillaceae</taxon>
        <taxon>Neobacillus</taxon>
    </lineage>
</organism>
<feature type="transmembrane region" description="Helical" evidence="1">
    <location>
        <begin position="37"/>
        <end position="61"/>
    </location>
</feature>
<feature type="transmembrane region" description="Helical" evidence="1">
    <location>
        <begin position="167"/>
        <end position="186"/>
    </location>
</feature>
<name>A0ABT9XWB9_9BACI</name>
<keyword evidence="1" id="KW-0812">Transmembrane</keyword>
<keyword evidence="3" id="KW-1185">Reference proteome</keyword>
<protein>
    <submittedName>
        <fullName evidence="2">Glucan phosphoethanolaminetransferase (Alkaline phosphatase superfamily)</fullName>
    </submittedName>
</protein>
<reference evidence="2 3" key="1">
    <citation type="submission" date="2023-07" db="EMBL/GenBank/DDBJ databases">
        <title>Genomic Encyclopedia of Type Strains, Phase IV (KMG-IV): sequencing the most valuable type-strain genomes for metagenomic binning, comparative biology and taxonomic classification.</title>
        <authorList>
            <person name="Goeker M."/>
        </authorList>
    </citation>
    <scope>NUCLEOTIDE SEQUENCE [LARGE SCALE GENOMIC DNA]</scope>
    <source>
        <strain evidence="2 3">DSM 27594</strain>
    </source>
</reference>
<evidence type="ECO:0000313" key="3">
    <source>
        <dbReference type="Proteomes" id="UP001224122"/>
    </source>
</evidence>
<dbReference type="EMBL" id="JAUSTW010000004">
    <property type="protein sequence ID" value="MDQ0199621.1"/>
    <property type="molecule type" value="Genomic_DNA"/>
</dbReference>
<keyword evidence="1" id="KW-1133">Transmembrane helix</keyword>
<feature type="transmembrane region" description="Helical" evidence="1">
    <location>
        <begin position="12"/>
        <end position="31"/>
    </location>
</feature>
<dbReference type="RefSeq" id="WP_307408712.1">
    <property type="nucleotide sequence ID" value="NZ_JAUSTW010000004.1"/>
</dbReference>
<sequence>MLPNSFRTLGGWSCILSGLLLFIAHFVNLFGESNEGTILGSSIVLAAHVILIFALFAIYVFQAAESKSLGLIGLVLSVLGTSFVSGIVFVEIAGFSGVNTDLVFHAPVSNLIFSIGPILFVIGMLIMGISTILTKKLSGRGGLFLILGTLLFVIASFVGAAQLWFEAIGALLTGIGFVYCGLPMVYGKNKSNNTGLSM</sequence>
<feature type="transmembrane region" description="Helical" evidence="1">
    <location>
        <begin position="141"/>
        <end position="161"/>
    </location>
</feature>
<keyword evidence="1" id="KW-0472">Membrane</keyword>